<evidence type="ECO:0000313" key="2">
    <source>
        <dbReference type="Proteomes" id="UP000321570"/>
    </source>
</evidence>
<dbReference type="Proteomes" id="UP000321570">
    <property type="component" value="Unassembled WGS sequence"/>
</dbReference>
<gene>
    <name evidence="1" type="ORF">WMSIL1_LOCUS6071</name>
</gene>
<protein>
    <submittedName>
        <fullName evidence="1">Uncharacterized protein</fullName>
    </submittedName>
</protein>
<reference evidence="1 2" key="1">
    <citation type="submission" date="2019-07" db="EMBL/GenBank/DDBJ databases">
        <authorList>
            <person name="Jastrzebski P J."/>
            <person name="Paukszto L."/>
            <person name="Jastrzebski P J."/>
        </authorList>
    </citation>
    <scope>NUCLEOTIDE SEQUENCE [LARGE SCALE GENOMIC DNA]</scope>
    <source>
        <strain evidence="1 2">WMS-il1</strain>
    </source>
</reference>
<name>A0A564YHE5_HYMDI</name>
<proteinExistence type="predicted"/>
<evidence type="ECO:0000313" key="1">
    <source>
        <dbReference type="EMBL" id="VUZ46128.1"/>
    </source>
</evidence>
<accession>A0A564YHE5</accession>
<keyword evidence="2" id="KW-1185">Reference proteome</keyword>
<sequence length="58" mass="6643">MLWRGLTRVTHIRLFLVSRQKQHTLVSADSYTSCSSPFFLSTLLSLSPPSLCYSLWLP</sequence>
<dbReference type="AlphaFoldDB" id="A0A564YHE5"/>
<organism evidence="1 2">
    <name type="scientific">Hymenolepis diminuta</name>
    <name type="common">Rat tapeworm</name>
    <dbReference type="NCBI Taxonomy" id="6216"/>
    <lineage>
        <taxon>Eukaryota</taxon>
        <taxon>Metazoa</taxon>
        <taxon>Spiralia</taxon>
        <taxon>Lophotrochozoa</taxon>
        <taxon>Platyhelminthes</taxon>
        <taxon>Cestoda</taxon>
        <taxon>Eucestoda</taxon>
        <taxon>Cyclophyllidea</taxon>
        <taxon>Hymenolepididae</taxon>
        <taxon>Hymenolepis</taxon>
    </lineage>
</organism>
<dbReference type="EMBL" id="CABIJS010000210">
    <property type="protein sequence ID" value="VUZ46128.1"/>
    <property type="molecule type" value="Genomic_DNA"/>
</dbReference>